<accession>A0A2K5ASB4</accession>
<protein>
    <submittedName>
        <fullName evidence="2">Putative prepilin peptidase</fullName>
    </submittedName>
</protein>
<gene>
    <name evidence="2" type="ORF">NCAV_1343</name>
</gene>
<evidence type="ECO:0000313" key="3">
    <source>
        <dbReference type="Proteomes" id="UP000236248"/>
    </source>
</evidence>
<evidence type="ECO:0000256" key="1">
    <source>
        <dbReference type="SAM" id="Phobius"/>
    </source>
</evidence>
<keyword evidence="1" id="KW-0472">Membrane</keyword>
<dbReference type="KEGG" id="ncv:NCAV_1343"/>
<dbReference type="EMBL" id="LT981265">
    <property type="protein sequence ID" value="SPC34509.1"/>
    <property type="molecule type" value="Genomic_DNA"/>
</dbReference>
<feature type="transmembrane region" description="Helical" evidence="1">
    <location>
        <begin position="29"/>
        <end position="54"/>
    </location>
</feature>
<reference evidence="3" key="1">
    <citation type="submission" date="2018-01" db="EMBL/GenBank/DDBJ databases">
        <authorList>
            <person name="Kerou L M."/>
        </authorList>
    </citation>
    <scope>NUCLEOTIDE SEQUENCE [LARGE SCALE GENOMIC DNA]</scope>
    <source>
        <strain evidence="3">SCU2</strain>
    </source>
</reference>
<dbReference type="AlphaFoldDB" id="A0A2K5ASB4"/>
<organism evidence="2 3">
    <name type="scientific">Candidatus Nitrosocaldus cavascurensis</name>
    <dbReference type="NCBI Taxonomy" id="2058097"/>
    <lineage>
        <taxon>Archaea</taxon>
        <taxon>Nitrososphaerota</taxon>
        <taxon>Nitrososphaeria</taxon>
        <taxon>Candidatus Nitrosocaldales</taxon>
        <taxon>Candidatus Nitrosocaldaceae</taxon>
        <taxon>Candidatus Nitrosocaldus</taxon>
    </lineage>
</organism>
<sequence>MLMTQRDTQIKGIRTDIMRRGIARRARQGISPVIATVILIAIAVVIGVAVAAYAGGLFGTQTGSGGLLIRSATVTDNGTTLTGTIRVENQGARADSVTSIQIGDTTINTTPSIGVNPDSTACDPGTDDERIPGSTVTNICFTNPSIGLLPGQTFTIRVNLGSGNVLTYTTSVAP</sequence>
<dbReference type="Proteomes" id="UP000236248">
    <property type="component" value="Chromosome NCAV"/>
</dbReference>
<dbReference type="InterPro" id="IPR013373">
    <property type="entry name" value="Flagellin/pilin_N_arc"/>
</dbReference>
<dbReference type="NCBIfam" id="TIGR02537">
    <property type="entry name" value="arch_flag_Nterm"/>
    <property type="match status" value="1"/>
</dbReference>
<proteinExistence type="predicted"/>
<evidence type="ECO:0000313" key="2">
    <source>
        <dbReference type="EMBL" id="SPC34509.1"/>
    </source>
</evidence>
<name>A0A2K5ASB4_9ARCH</name>
<keyword evidence="3" id="KW-1185">Reference proteome</keyword>
<keyword evidence="1" id="KW-0812">Transmembrane</keyword>
<keyword evidence="1" id="KW-1133">Transmembrane helix</keyword>